<feature type="compositionally biased region" description="Polar residues" evidence="6">
    <location>
        <begin position="342"/>
        <end position="367"/>
    </location>
</feature>
<feature type="domain" description="Rhodopsin" evidence="8">
    <location>
        <begin position="33"/>
        <end position="270"/>
    </location>
</feature>
<feature type="transmembrane region" description="Helical" evidence="7">
    <location>
        <begin position="128"/>
        <end position="149"/>
    </location>
</feature>
<feature type="region of interest" description="Disordered" evidence="6">
    <location>
        <begin position="335"/>
        <end position="406"/>
    </location>
</feature>
<keyword evidence="10" id="KW-1185">Reference proteome</keyword>
<feature type="transmembrane region" description="Helical" evidence="7">
    <location>
        <begin position="16"/>
        <end position="37"/>
    </location>
</feature>
<dbReference type="EMBL" id="PDNA01000081">
    <property type="protein sequence ID" value="PGH15611.1"/>
    <property type="molecule type" value="Genomic_DNA"/>
</dbReference>
<evidence type="ECO:0000256" key="6">
    <source>
        <dbReference type="SAM" id="MobiDB-lite"/>
    </source>
</evidence>
<evidence type="ECO:0000256" key="1">
    <source>
        <dbReference type="ARBA" id="ARBA00004141"/>
    </source>
</evidence>
<dbReference type="STRING" id="1447883.A0A2B7Y3J1"/>
<feature type="compositionally biased region" description="Basic and acidic residues" evidence="6">
    <location>
        <begin position="368"/>
        <end position="379"/>
    </location>
</feature>
<sequence length="406" mass="44451">MEQPPPLPDTNNGPQYLIPIVILEAIALALCSARIYTKFRPSPHMRVDDYFIAIAQTLSFTGYLLALVSVLNGWGHMTRYVDPENLAVALKCLFAIQLVWILTICIIRMSVALSLLRLSFNPYWRRALWALIVIQGLFSTGWLVELFAACKPLSNHWAPSADADCWPAKYRINLGWATSAVFVTMDLIFATMPLKLILRLNRPIGERILIGCLMATGLLATAMAAWKMTTFTTNGTGDPMSATVWPSMLAKLEEVVGIIAACMPCLKGPAERALHHLGFLSAPSLESMTKPSFVASNVPHNITRSPMENHHNRRNKSPHTMDMELIAGVSHVESLHERSALERQSSTASASEWNNSMATTCPNPTTMHSDESAPSHREGGGGATGICAKNASSTTVGSKKKAWDPV</sequence>
<comment type="subcellular location">
    <subcellularLocation>
        <location evidence="1">Membrane</location>
        <topology evidence="1">Multi-pass membrane protein</topology>
    </subcellularLocation>
</comment>
<evidence type="ECO:0000313" key="9">
    <source>
        <dbReference type="EMBL" id="PGH15611.1"/>
    </source>
</evidence>
<evidence type="ECO:0000313" key="10">
    <source>
        <dbReference type="Proteomes" id="UP000224634"/>
    </source>
</evidence>
<dbReference type="InterPro" id="IPR052337">
    <property type="entry name" value="SAT4-like"/>
</dbReference>
<comment type="similarity">
    <text evidence="5">Belongs to the SAT4 family.</text>
</comment>
<name>A0A2B7Y3J1_POLH7</name>
<feature type="transmembrane region" description="Helical" evidence="7">
    <location>
        <begin position="94"/>
        <end position="116"/>
    </location>
</feature>
<keyword evidence="4 7" id="KW-0472">Membrane</keyword>
<dbReference type="InterPro" id="IPR049326">
    <property type="entry name" value="Rhodopsin_dom_fungi"/>
</dbReference>
<feature type="transmembrane region" description="Helical" evidence="7">
    <location>
        <begin position="208"/>
        <end position="226"/>
    </location>
</feature>
<evidence type="ECO:0000256" key="5">
    <source>
        <dbReference type="ARBA" id="ARBA00038359"/>
    </source>
</evidence>
<comment type="caution">
    <text evidence="9">The sequence shown here is derived from an EMBL/GenBank/DDBJ whole genome shotgun (WGS) entry which is preliminary data.</text>
</comment>
<evidence type="ECO:0000256" key="7">
    <source>
        <dbReference type="SAM" id="Phobius"/>
    </source>
</evidence>
<feature type="transmembrane region" description="Helical" evidence="7">
    <location>
        <begin position="176"/>
        <end position="196"/>
    </location>
</feature>
<evidence type="ECO:0000256" key="2">
    <source>
        <dbReference type="ARBA" id="ARBA00022692"/>
    </source>
</evidence>
<dbReference type="PANTHER" id="PTHR33048:SF129">
    <property type="entry name" value="INTEGRAL MEMBRANE PROTEIN-RELATED"/>
    <property type="match status" value="1"/>
</dbReference>
<dbReference type="Proteomes" id="UP000224634">
    <property type="component" value="Unassembled WGS sequence"/>
</dbReference>
<evidence type="ECO:0000259" key="8">
    <source>
        <dbReference type="Pfam" id="PF20684"/>
    </source>
</evidence>
<organism evidence="9 10">
    <name type="scientific">Polytolypa hystricis (strain UAMH7299)</name>
    <dbReference type="NCBI Taxonomy" id="1447883"/>
    <lineage>
        <taxon>Eukaryota</taxon>
        <taxon>Fungi</taxon>
        <taxon>Dikarya</taxon>
        <taxon>Ascomycota</taxon>
        <taxon>Pezizomycotina</taxon>
        <taxon>Eurotiomycetes</taxon>
        <taxon>Eurotiomycetidae</taxon>
        <taxon>Onygenales</taxon>
        <taxon>Onygenales incertae sedis</taxon>
        <taxon>Polytolypa</taxon>
    </lineage>
</organism>
<protein>
    <recommendedName>
        <fullName evidence="8">Rhodopsin domain-containing protein</fullName>
    </recommendedName>
</protein>
<dbReference type="AlphaFoldDB" id="A0A2B7Y3J1"/>
<accession>A0A2B7Y3J1</accession>
<reference evidence="9 10" key="1">
    <citation type="submission" date="2017-10" db="EMBL/GenBank/DDBJ databases">
        <title>Comparative genomics in systemic dimorphic fungi from Ajellomycetaceae.</title>
        <authorList>
            <person name="Munoz J.F."/>
            <person name="Mcewen J.G."/>
            <person name="Clay O.K."/>
            <person name="Cuomo C.A."/>
        </authorList>
    </citation>
    <scope>NUCLEOTIDE SEQUENCE [LARGE SCALE GENOMIC DNA]</scope>
    <source>
        <strain evidence="9 10">UAMH7299</strain>
    </source>
</reference>
<evidence type="ECO:0000256" key="4">
    <source>
        <dbReference type="ARBA" id="ARBA00023136"/>
    </source>
</evidence>
<dbReference type="OrthoDB" id="5022096at2759"/>
<feature type="transmembrane region" description="Helical" evidence="7">
    <location>
        <begin position="49"/>
        <end position="74"/>
    </location>
</feature>
<evidence type="ECO:0000256" key="3">
    <source>
        <dbReference type="ARBA" id="ARBA00022989"/>
    </source>
</evidence>
<proteinExistence type="inferred from homology"/>
<dbReference type="Pfam" id="PF20684">
    <property type="entry name" value="Fung_rhodopsin"/>
    <property type="match status" value="1"/>
</dbReference>
<dbReference type="GO" id="GO:0016020">
    <property type="term" value="C:membrane"/>
    <property type="evidence" value="ECO:0007669"/>
    <property type="project" value="UniProtKB-SubCell"/>
</dbReference>
<keyword evidence="2 7" id="KW-0812">Transmembrane</keyword>
<keyword evidence="3 7" id="KW-1133">Transmembrane helix</keyword>
<dbReference type="PANTHER" id="PTHR33048">
    <property type="entry name" value="PTH11-LIKE INTEGRAL MEMBRANE PROTEIN (AFU_ORTHOLOGUE AFUA_5G11245)"/>
    <property type="match status" value="1"/>
</dbReference>
<gene>
    <name evidence="9" type="ORF">AJ80_05475</name>
</gene>